<evidence type="ECO:0000313" key="3">
    <source>
        <dbReference type="EMBL" id="KAK3238826.1"/>
    </source>
</evidence>
<dbReference type="PANTHER" id="PTHR20883">
    <property type="entry name" value="PHYTANOYL-COA DIOXYGENASE DOMAIN CONTAINING 1"/>
    <property type="match status" value="1"/>
</dbReference>
<dbReference type="PANTHER" id="PTHR20883:SF48">
    <property type="entry name" value="ECTOINE DIOXYGENASE"/>
    <property type="match status" value="1"/>
</dbReference>
<dbReference type="EMBL" id="LGRX02034094">
    <property type="protein sequence ID" value="KAK3238826.1"/>
    <property type="molecule type" value="Genomic_DNA"/>
</dbReference>
<dbReference type="AlphaFoldDB" id="A0AAE0BLK5"/>
<dbReference type="Gene3D" id="2.60.120.620">
    <property type="entry name" value="q2cbj1_9rhob like domain"/>
    <property type="match status" value="1"/>
</dbReference>
<dbReference type="SUPFAM" id="SSF51197">
    <property type="entry name" value="Clavaminate synthase-like"/>
    <property type="match status" value="1"/>
</dbReference>
<gene>
    <name evidence="3" type="ORF">CYMTET_51194</name>
</gene>
<evidence type="ECO:0008006" key="5">
    <source>
        <dbReference type="Google" id="ProtNLM"/>
    </source>
</evidence>
<dbReference type="Pfam" id="PF05721">
    <property type="entry name" value="PhyH"/>
    <property type="match status" value="1"/>
</dbReference>
<protein>
    <recommendedName>
        <fullName evidence="5">Phytanoyl-CoA dioxygenase</fullName>
    </recommendedName>
</protein>
<dbReference type="Proteomes" id="UP001190700">
    <property type="component" value="Unassembled WGS sequence"/>
</dbReference>
<keyword evidence="2" id="KW-0472">Membrane</keyword>
<comment type="cofactor">
    <cofactor evidence="1">
        <name>Fe cation</name>
        <dbReference type="ChEBI" id="CHEBI:24875"/>
    </cofactor>
</comment>
<keyword evidence="2" id="KW-1133">Transmembrane helix</keyword>
<dbReference type="InterPro" id="IPR008775">
    <property type="entry name" value="Phytyl_CoA_dOase-like"/>
</dbReference>
<reference evidence="3 4" key="1">
    <citation type="journal article" date="2015" name="Genome Biol. Evol.">
        <title>Comparative Genomics of a Bacterivorous Green Alga Reveals Evolutionary Causalities and Consequences of Phago-Mixotrophic Mode of Nutrition.</title>
        <authorList>
            <person name="Burns J.A."/>
            <person name="Paasch A."/>
            <person name="Narechania A."/>
            <person name="Kim E."/>
        </authorList>
    </citation>
    <scope>NUCLEOTIDE SEQUENCE [LARGE SCALE GENOMIC DNA]</scope>
    <source>
        <strain evidence="3 4">PLY_AMNH</strain>
    </source>
</reference>
<accession>A0AAE0BLK5</accession>
<sequence>MYAHRRCETLHASATNTLTKLAVPLALILAILVLVERILALLTSGQDSSLLTLVSRSSNNENLKQVEVELKELYAHPVEHPRRPGTSASRGVSGSDERLNEIEVLLARVDVAQENGEDPLKVELLREKLKLFQLSTAVDTAMLPQLQDLLVTPRHGGYLKEHFHAYGYAVVDTDLPHTLLDQAVNKLSWEYPNFKKGYRVQDAWKDVMEVKRIALHQSLLDVLVSLYGRKPRAFQTLNFAQGTEQPMHQDTIHFQSEPEGWMCAIWIAMEDVTIRNGPLAFYKGSNKLKAFTMTDFQLQPTADDYPKYEESLLKQNYDEMPLELGILRKGQALIWDANLVHGGSRRLDKESTRFSQVTHFFFEGTKYYTPMLSQGKKKTYRDPVWVH</sequence>
<dbReference type="GO" id="GO:0016491">
    <property type="term" value="F:oxidoreductase activity"/>
    <property type="evidence" value="ECO:0007669"/>
    <property type="project" value="UniProtKB-ARBA"/>
</dbReference>
<evidence type="ECO:0000313" key="4">
    <source>
        <dbReference type="Proteomes" id="UP001190700"/>
    </source>
</evidence>
<evidence type="ECO:0000256" key="2">
    <source>
        <dbReference type="SAM" id="Phobius"/>
    </source>
</evidence>
<feature type="transmembrane region" description="Helical" evidence="2">
    <location>
        <begin position="21"/>
        <end position="42"/>
    </location>
</feature>
<name>A0AAE0BLK5_9CHLO</name>
<keyword evidence="4" id="KW-1185">Reference proteome</keyword>
<dbReference type="GO" id="GO:0046872">
    <property type="term" value="F:metal ion binding"/>
    <property type="evidence" value="ECO:0007669"/>
    <property type="project" value="UniProtKB-ARBA"/>
</dbReference>
<organism evidence="3 4">
    <name type="scientific">Cymbomonas tetramitiformis</name>
    <dbReference type="NCBI Taxonomy" id="36881"/>
    <lineage>
        <taxon>Eukaryota</taxon>
        <taxon>Viridiplantae</taxon>
        <taxon>Chlorophyta</taxon>
        <taxon>Pyramimonadophyceae</taxon>
        <taxon>Pyramimonadales</taxon>
        <taxon>Pyramimonadaceae</taxon>
        <taxon>Cymbomonas</taxon>
    </lineage>
</organism>
<keyword evidence="2" id="KW-0812">Transmembrane</keyword>
<evidence type="ECO:0000256" key="1">
    <source>
        <dbReference type="ARBA" id="ARBA00001962"/>
    </source>
</evidence>
<proteinExistence type="predicted"/>
<comment type="caution">
    <text evidence="3">The sequence shown here is derived from an EMBL/GenBank/DDBJ whole genome shotgun (WGS) entry which is preliminary data.</text>
</comment>